<dbReference type="SUPFAM" id="SSF141523">
    <property type="entry name" value="L,D-transpeptidase catalytic domain-like"/>
    <property type="match status" value="1"/>
</dbReference>
<keyword evidence="3" id="KW-0808">Transferase</keyword>
<keyword evidence="11" id="KW-1185">Reference proteome</keyword>
<protein>
    <submittedName>
        <fullName evidence="10">L,D-transpeptidase family protein</fullName>
    </submittedName>
</protein>
<evidence type="ECO:0000256" key="3">
    <source>
        <dbReference type="ARBA" id="ARBA00022679"/>
    </source>
</evidence>
<evidence type="ECO:0000256" key="8">
    <source>
        <dbReference type="SAM" id="SignalP"/>
    </source>
</evidence>
<accession>A0ABT7R035</accession>
<comment type="similarity">
    <text evidence="2">Belongs to the YkuD family.</text>
</comment>
<evidence type="ECO:0000256" key="4">
    <source>
        <dbReference type="ARBA" id="ARBA00022960"/>
    </source>
</evidence>
<evidence type="ECO:0000256" key="7">
    <source>
        <dbReference type="PROSITE-ProRule" id="PRU01373"/>
    </source>
</evidence>
<dbReference type="RefSeq" id="WP_289414232.1">
    <property type="nucleotide sequence ID" value="NZ_JAQIBD010000003.1"/>
</dbReference>
<keyword evidence="5 7" id="KW-0573">Peptidoglycan synthesis</keyword>
<evidence type="ECO:0000256" key="1">
    <source>
        <dbReference type="ARBA" id="ARBA00004752"/>
    </source>
</evidence>
<evidence type="ECO:0000313" key="10">
    <source>
        <dbReference type="EMBL" id="MDM5272428.1"/>
    </source>
</evidence>
<gene>
    <name evidence="10" type="ORF">PGH07_09575</name>
</gene>
<feature type="domain" description="L,D-TPase catalytic" evidence="9">
    <location>
        <begin position="52"/>
        <end position="190"/>
    </location>
</feature>
<dbReference type="Proteomes" id="UP001169069">
    <property type="component" value="Unassembled WGS sequence"/>
</dbReference>
<dbReference type="EMBL" id="JAQIBD010000003">
    <property type="protein sequence ID" value="MDM5272428.1"/>
    <property type="molecule type" value="Genomic_DNA"/>
</dbReference>
<keyword evidence="6 7" id="KW-0961">Cell wall biogenesis/degradation</keyword>
<feature type="active site" description="Nucleophile" evidence="7">
    <location>
        <position position="166"/>
    </location>
</feature>
<dbReference type="InterPro" id="IPR038063">
    <property type="entry name" value="Transpep_catalytic_dom"/>
</dbReference>
<proteinExistence type="inferred from homology"/>
<evidence type="ECO:0000256" key="6">
    <source>
        <dbReference type="ARBA" id="ARBA00023316"/>
    </source>
</evidence>
<organism evidence="10 11">
    <name type="scientific">Sulfurovum zhangzhouensis</name>
    <dbReference type="NCBI Taxonomy" id="3019067"/>
    <lineage>
        <taxon>Bacteria</taxon>
        <taxon>Pseudomonadati</taxon>
        <taxon>Campylobacterota</taxon>
        <taxon>Epsilonproteobacteria</taxon>
        <taxon>Campylobacterales</taxon>
        <taxon>Sulfurovaceae</taxon>
        <taxon>Sulfurovum</taxon>
    </lineage>
</organism>
<feature type="chain" id="PRO_5047020655" evidence="8">
    <location>
        <begin position="22"/>
        <end position="190"/>
    </location>
</feature>
<dbReference type="Pfam" id="PF03734">
    <property type="entry name" value="YkuD"/>
    <property type="match status" value="1"/>
</dbReference>
<feature type="active site" description="Proton donor/acceptor" evidence="7">
    <location>
        <position position="142"/>
    </location>
</feature>
<feature type="signal peptide" evidence="8">
    <location>
        <begin position="1"/>
        <end position="21"/>
    </location>
</feature>
<keyword evidence="4 7" id="KW-0133">Cell shape</keyword>
<dbReference type="PANTHER" id="PTHR36699:SF1">
    <property type="entry name" value="L,D-TRANSPEPTIDASE YAFK-RELATED"/>
    <property type="match status" value="1"/>
</dbReference>
<comment type="pathway">
    <text evidence="1 7">Cell wall biogenesis; peptidoglycan biosynthesis.</text>
</comment>
<dbReference type="PANTHER" id="PTHR36699">
    <property type="entry name" value="LD-TRANSPEPTIDASE"/>
    <property type="match status" value="1"/>
</dbReference>
<evidence type="ECO:0000256" key="5">
    <source>
        <dbReference type="ARBA" id="ARBA00022984"/>
    </source>
</evidence>
<dbReference type="CDD" id="cd16913">
    <property type="entry name" value="YkuD_like"/>
    <property type="match status" value="1"/>
</dbReference>
<evidence type="ECO:0000256" key="2">
    <source>
        <dbReference type="ARBA" id="ARBA00005992"/>
    </source>
</evidence>
<reference evidence="10" key="1">
    <citation type="submission" date="2023-01" db="EMBL/GenBank/DDBJ databases">
        <title>Sulfurovum sp. zt1-1 genome assembly.</title>
        <authorList>
            <person name="Wang J."/>
        </authorList>
    </citation>
    <scope>NUCLEOTIDE SEQUENCE</scope>
    <source>
        <strain evidence="10">Zt1-1</strain>
    </source>
</reference>
<dbReference type="InterPro" id="IPR005490">
    <property type="entry name" value="LD_TPept_cat_dom"/>
</dbReference>
<evidence type="ECO:0000259" key="9">
    <source>
        <dbReference type="PROSITE" id="PS52029"/>
    </source>
</evidence>
<dbReference type="Gene3D" id="2.40.440.10">
    <property type="entry name" value="L,D-transpeptidase catalytic domain-like"/>
    <property type="match status" value="1"/>
</dbReference>
<sequence>MQYFLYLMLLPLSLFVFTGCADPDLKKDEYNLQECREELLEATDFKNEGSIDHIIVEKAQRKMYLYKGKEVKGVLPVSLGKNPVGQKQRQGDNRTPEGEFFIHRKLCSPKYYRSLCISYPRPEDIASARKRGVNPGGDITIHAQPKWNADGKQDAYTLSQNWTQGCVAVTNSEMKELWYAVREGVPVTIR</sequence>
<name>A0ABT7R035_9BACT</name>
<dbReference type="PROSITE" id="PS52029">
    <property type="entry name" value="LD_TPASE"/>
    <property type="match status" value="1"/>
</dbReference>
<comment type="caution">
    <text evidence="10">The sequence shown here is derived from an EMBL/GenBank/DDBJ whole genome shotgun (WGS) entry which is preliminary data.</text>
</comment>
<keyword evidence="8" id="KW-0732">Signal</keyword>
<evidence type="ECO:0000313" key="11">
    <source>
        <dbReference type="Proteomes" id="UP001169069"/>
    </source>
</evidence>